<dbReference type="InterPro" id="IPR000571">
    <property type="entry name" value="Znf_CCCH"/>
</dbReference>
<keyword evidence="8" id="KW-0507">mRNA processing</keyword>
<evidence type="ECO:0000256" key="7">
    <source>
        <dbReference type="PROSITE-ProRule" id="PRU00723"/>
    </source>
</evidence>
<keyword evidence="8" id="KW-0238">DNA-binding</keyword>
<evidence type="ECO:0000256" key="2">
    <source>
        <dbReference type="ARBA" id="ARBA00009161"/>
    </source>
</evidence>
<dbReference type="Pfam" id="PF00642">
    <property type="entry name" value="zf-CCCH"/>
    <property type="match status" value="1"/>
</dbReference>
<dbReference type="GO" id="GO:0006397">
    <property type="term" value="P:mRNA processing"/>
    <property type="evidence" value="ECO:0007669"/>
    <property type="project" value="UniProtKB-KW"/>
</dbReference>
<evidence type="ECO:0000256" key="3">
    <source>
        <dbReference type="ARBA" id="ARBA00020647"/>
    </source>
</evidence>
<feature type="compositionally biased region" description="Basic and acidic residues" evidence="9">
    <location>
        <begin position="70"/>
        <end position="87"/>
    </location>
</feature>
<proteinExistence type="inferred from homology"/>
<feature type="domain" description="C3H1-type" evidence="10">
    <location>
        <begin position="164"/>
        <end position="192"/>
    </location>
</feature>
<keyword evidence="5 7" id="KW-0863">Zinc-finger</keyword>
<evidence type="ECO:0000256" key="4">
    <source>
        <dbReference type="ARBA" id="ARBA00022723"/>
    </source>
</evidence>
<dbReference type="SMART" id="SM00356">
    <property type="entry name" value="ZnF_C3H1"/>
    <property type="match status" value="1"/>
</dbReference>
<evidence type="ECO:0000313" key="12">
    <source>
        <dbReference type="Proteomes" id="UP000094801"/>
    </source>
</evidence>
<evidence type="ECO:0000256" key="5">
    <source>
        <dbReference type="ARBA" id="ARBA00022771"/>
    </source>
</evidence>
<feature type="zinc finger region" description="C3H1-type" evidence="7">
    <location>
        <begin position="164"/>
        <end position="192"/>
    </location>
</feature>
<keyword evidence="4 7" id="KW-0479">Metal-binding</keyword>
<dbReference type="PANTHER" id="PTHR12930:SF0">
    <property type="entry name" value="RING FINGER PROTEIN 113B"/>
    <property type="match status" value="1"/>
</dbReference>
<dbReference type="PROSITE" id="PS50103">
    <property type="entry name" value="ZF_C3H1"/>
    <property type="match status" value="1"/>
</dbReference>
<organism evidence="11 12">
    <name type="scientific">[Candida] arabinofermentans NRRL YB-2248</name>
    <dbReference type="NCBI Taxonomy" id="983967"/>
    <lineage>
        <taxon>Eukaryota</taxon>
        <taxon>Fungi</taxon>
        <taxon>Dikarya</taxon>
        <taxon>Ascomycota</taxon>
        <taxon>Saccharomycotina</taxon>
        <taxon>Pichiomycetes</taxon>
        <taxon>Pichiales</taxon>
        <taxon>Pichiaceae</taxon>
        <taxon>Ogataea</taxon>
        <taxon>Ogataea/Candida clade</taxon>
    </lineage>
</organism>
<name>A0A1E4SVI7_9ASCO</name>
<dbReference type="OrthoDB" id="25761at2759"/>
<protein>
    <recommendedName>
        <fullName evidence="3 8">Pre-mRNA-splicing factor CWC24</fullName>
    </recommendedName>
</protein>
<sequence length="215" mass="24951">MFKKRSVKKVDNTIPQQRRKRSLSIDNVSNDAEPASDSDSSDNSDSDDEIVIKKPILKKGKMINTTKVGKSNEEEPKQDLKYVDDEKTDELNDKTDKFFKTDRLLEEEHENLKLSKELKERRKKPQQKDADGDKIYQGSLVVKSDSILKPKPAPTHIKTTMVMDYQADVCKDFLKNGYCGFGDTCKFLHYRDEFKVVKNQGVREWESVAKKHKRY</sequence>
<gene>
    <name evidence="11" type="ORF">CANARDRAFT_29962</name>
</gene>
<dbReference type="GO" id="GO:0034247">
    <property type="term" value="P:snoRNA splicing"/>
    <property type="evidence" value="ECO:0007669"/>
    <property type="project" value="TreeGrafter"/>
</dbReference>
<dbReference type="SUPFAM" id="SSF90229">
    <property type="entry name" value="CCCH zinc finger"/>
    <property type="match status" value="1"/>
</dbReference>
<comment type="subunit">
    <text evidence="8">Associated with the spliceosome.</text>
</comment>
<evidence type="ECO:0000256" key="9">
    <source>
        <dbReference type="SAM" id="MobiDB-lite"/>
    </source>
</evidence>
<dbReference type="InterPro" id="IPR039971">
    <property type="entry name" value="CWC24-like"/>
</dbReference>
<feature type="compositionally biased region" description="Acidic residues" evidence="9">
    <location>
        <begin position="34"/>
        <end position="49"/>
    </location>
</feature>
<feature type="region of interest" description="Disordered" evidence="9">
    <location>
        <begin position="1"/>
        <end position="87"/>
    </location>
</feature>
<dbReference type="GO" id="GO:0008270">
    <property type="term" value="F:zinc ion binding"/>
    <property type="evidence" value="ECO:0007669"/>
    <property type="project" value="UniProtKB-KW"/>
</dbReference>
<keyword evidence="8" id="KW-0539">Nucleus</keyword>
<comment type="function">
    <text evidence="1 8">Involved in pre-mRNA splicing.</text>
</comment>
<dbReference type="PANTHER" id="PTHR12930">
    <property type="entry name" value="ZINC FINGER PROTEIN 183"/>
    <property type="match status" value="1"/>
</dbReference>
<dbReference type="AlphaFoldDB" id="A0A1E4SVI7"/>
<dbReference type="GO" id="GO:0003677">
    <property type="term" value="F:DNA binding"/>
    <property type="evidence" value="ECO:0007669"/>
    <property type="project" value="UniProtKB-UniRule"/>
</dbReference>
<comment type="subcellular location">
    <subcellularLocation>
        <location evidence="8">Nucleus</location>
    </subcellularLocation>
</comment>
<keyword evidence="8" id="KW-0747">Spliceosome</keyword>
<keyword evidence="12" id="KW-1185">Reference proteome</keyword>
<evidence type="ECO:0000256" key="6">
    <source>
        <dbReference type="ARBA" id="ARBA00022833"/>
    </source>
</evidence>
<dbReference type="STRING" id="983967.A0A1E4SVI7"/>
<dbReference type="InterPro" id="IPR036855">
    <property type="entry name" value="Znf_CCCH_sf"/>
</dbReference>
<evidence type="ECO:0000256" key="8">
    <source>
        <dbReference type="RuleBase" id="RU367110"/>
    </source>
</evidence>
<keyword evidence="8" id="KW-0508">mRNA splicing</keyword>
<dbReference type="GO" id="GO:0005684">
    <property type="term" value="C:U2-type spliceosomal complex"/>
    <property type="evidence" value="ECO:0007669"/>
    <property type="project" value="TreeGrafter"/>
</dbReference>
<accession>A0A1E4SVI7</accession>
<evidence type="ECO:0000313" key="11">
    <source>
        <dbReference type="EMBL" id="ODV83524.1"/>
    </source>
</evidence>
<dbReference type="Proteomes" id="UP000094801">
    <property type="component" value="Unassembled WGS sequence"/>
</dbReference>
<dbReference type="EMBL" id="KV453863">
    <property type="protein sequence ID" value="ODV83524.1"/>
    <property type="molecule type" value="Genomic_DNA"/>
</dbReference>
<reference evidence="12" key="1">
    <citation type="submission" date="2016-04" db="EMBL/GenBank/DDBJ databases">
        <title>Comparative genomics of biotechnologically important yeasts.</title>
        <authorList>
            <consortium name="DOE Joint Genome Institute"/>
            <person name="Riley R."/>
            <person name="Haridas S."/>
            <person name="Wolfe K.H."/>
            <person name="Lopes M.R."/>
            <person name="Hittinger C.T."/>
            <person name="Goker M."/>
            <person name="Salamov A."/>
            <person name="Wisecaver J."/>
            <person name="Long T.M."/>
            <person name="Aerts A.L."/>
            <person name="Barry K."/>
            <person name="Choi C."/>
            <person name="Clum A."/>
            <person name="Coughlan A.Y."/>
            <person name="Deshpande S."/>
            <person name="Douglass A.P."/>
            <person name="Hanson S.J."/>
            <person name="Klenk H.-P."/>
            <person name="Labutti K."/>
            <person name="Lapidus A."/>
            <person name="Lindquist E."/>
            <person name="Lipzen A."/>
            <person name="Meier-Kolthoff J.P."/>
            <person name="Ohm R.A."/>
            <person name="Otillar R.P."/>
            <person name="Pangilinan J."/>
            <person name="Peng Y."/>
            <person name="Rokas A."/>
            <person name="Rosa C.A."/>
            <person name="Scheuner C."/>
            <person name="Sibirny A.A."/>
            <person name="Slot J.C."/>
            <person name="Stielow J.B."/>
            <person name="Sun H."/>
            <person name="Kurtzman C.P."/>
            <person name="Blackwell M."/>
            <person name="Grigoriev I.V."/>
            <person name="Jeffries T.W."/>
        </authorList>
    </citation>
    <scope>NUCLEOTIDE SEQUENCE [LARGE SCALE GENOMIC DNA]</scope>
    <source>
        <strain evidence="12">NRRL YB-2248</strain>
    </source>
</reference>
<keyword evidence="6 7" id="KW-0862">Zinc</keyword>
<evidence type="ECO:0000256" key="1">
    <source>
        <dbReference type="ARBA" id="ARBA00003777"/>
    </source>
</evidence>
<comment type="similarity">
    <text evidence="2 8">Belongs to the CWC24 family.</text>
</comment>
<dbReference type="Gene3D" id="4.10.1000.10">
    <property type="entry name" value="Zinc finger, CCCH-type"/>
    <property type="match status" value="1"/>
</dbReference>
<evidence type="ECO:0000259" key="10">
    <source>
        <dbReference type="PROSITE" id="PS50103"/>
    </source>
</evidence>